<dbReference type="Pfam" id="PF00072">
    <property type="entry name" value="Response_reg"/>
    <property type="match status" value="1"/>
</dbReference>
<proteinExistence type="predicted"/>
<organism evidence="4">
    <name type="scientific">mine drainage metagenome</name>
    <dbReference type="NCBI Taxonomy" id="410659"/>
    <lineage>
        <taxon>unclassified sequences</taxon>
        <taxon>metagenomes</taxon>
        <taxon>ecological metagenomes</taxon>
    </lineage>
</organism>
<keyword evidence="1" id="KW-0597">Phosphoprotein</keyword>
<feature type="non-terminal residue" evidence="4">
    <location>
        <position position="184"/>
    </location>
</feature>
<dbReference type="InterPro" id="IPR003594">
    <property type="entry name" value="HATPase_dom"/>
</dbReference>
<keyword evidence="4" id="KW-0067">ATP-binding</keyword>
<dbReference type="Gene3D" id="3.30.565.10">
    <property type="entry name" value="Histidine kinase-like ATPase, C-terminal domain"/>
    <property type="match status" value="1"/>
</dbReference>
<dbReference type="PANTHER" id="PTHR43547:SF2">
    <property type="entry name" value="HYBRID SIGNAL TRANSDUCTION HISTIDINE KINASE C"/>
    <property type="match status" value="1"/>
</dbReference>
<feature type="domain" description="Histidine kinase" evidence="2">
    <location>
        <begin position="1"/>
        <end position="93"/>
    </location>
</feature>
<dbReference type="AlphaFoldDB" id="T1A1J6"/>
<evidence type="ECO:0000313" key="4">
    <source>
        <dbReference type="EMBL" id="EQD34929.1"/>
    </source>
</evidence>
<sequence>MLSVRSRVERQYTIQGLRHPLAIRIDIEDDGPGVPVHLRERLFLPLVSGRSGGCGLGLAIAQDLIQRQGGLIEWRSRPGQTAFRFSCRLWIRTMTTEGVSVWVVDDDDSMRWVMEKALRKESYQAQSFARLEDLRLALKKEIPQALIMDIRLPDGDGIRFLPEWIGHYPDRPVIVVTAHADFQN</sequence>
<gene>
    <name evidence="4" type="ORF">B2A_12609</name>
</gene>
<accession>T1A1J6</accession>
<dbReference type="EMBL" id="AUZZ01009096">
    <property type="protein sequence ID" value="EQD34929.1"/>
    <property type="molecule type" value="Genomic_DNA"/>
</dbReference>
<evidence type="ECO:0000259" key="2">
    <source>
        <dbReference type="PROSITE" id="PS50109"/>
    </source>
</evidence>
<dbReference type="PROSITE" id="PS50110">
    <property type="entry name" value="RESPONSE_REGULATORY"/>
    <property type="match status" value="1"/>
</dbReference>
<evidence type="ECO:0000256" key="1">
    <source>
        <dbReference type="ARBA" id="ARBA00022553"/>
    </source>
</evidence>
<comment type="caution">
    <text evidence="4">The sequence shown here is derived from an EMBL/GenBank/DDBJ whole genome shotgun (WGS) entry which is preliminary data.</text>
</comment>
<reference evidence="4" key="1">
    <citation type="submission" date="2013-08" db="EMBL/GenBank/DDBJ databases">
        <authorList>
            <person name="Mendez C."/>
            <person name="Richter M."/>
            <person name="Ferrer M."/>
            <person name="Sanchez J."/>
        </authorList>
    </citation>
    <scope>NUCLEOTIDE SEQUENCE</scope>
</reference>
<dbReference type="InterPro" id="IPR001789">
    <property type="entry name" value="Sig_transdc_resp-reg_receiver"/>
</dbReference>
<protein>
    <submittedName>
        <fullName evidence="4">ATP-binding region, ATPase-like domain protein</fullName>
    </submittedName>
</protein>
<dbReference type="Gene3D" id="3.40.50.2300">
    <property type="match status" value="1"/>
</dbReference>
<dbReference type="PANTHER" id="PTHR43547">
    <property type="entry name" value="TWO-COMPONENT HISTIDINE KINASE"/>
    <property type="match status" value="1"/>
</dbReference>
<dbReference type="GO" id="GO:0005524">
    <property type="term" value="F:ATP binding"/>
    <property type="evidence" value="ECO:0007669"/>
    <property type="project" value="UniProtKB-KW"/>
</dbReference>
<dbReference type="InterPro" id="IPR011006">
    <property type="entry name" value="CheY-like_superfamily"/>
</dbReference>
<dbReference type="InterPro" id="IPR005467">
    <property type="entry name" value="His_kinase_dom"/>
</dbReference>
<evidence type="ECO:0000259" key="3">
    <source>
        <dbReference type="PROSITE" id="PS50110"/>
    </source>
</evidence>
<dbReference type="PROSITE" id="PS50109">
    <property type="entry name" value="HIS_KIN"/>
    <property type="match status" value="1"/>
</dbReference>
<dbReference type="GO" id="GO:0000155">
    <property type="term" value="F:phosphorelay sensor kinase activity"/>
    <property type="evidence" value="ECO:0007669"/>
    <property type="project" value="TreeGrafter"/>
</dbReference>
<reference evidence="4" key="2">
    <citation type="journal article" date="2014" name="ISME J.">
        <title>Microbial stratification in low pH oxic and suboxic macroscopic growths along an acid mine drainage.</title>
        <authorList>
            <person name="Mendez-Garcia C."/>
            <person name="Mesa V."/>
            <person name="Sprenger R.R."/>
            <person name="Richter M."/>
            <person name="Diez M.S."/>
            <person name="Solano J."/>
            <person name="Bargiela R."/>
            <person name="Golyshina O.V."/>
            <person name="Manteca A."/>
            <person name="Ramos J.L."/>
            <person name="Gallego J.R."/>
            <person name="Llorente I."/>
            <person name="Martins Dos Santos V.A."/>
            <person name="Jensen O.N."/>
            <person name="Pelaez A.I."/>
            <person name="Sanchez J."/>
            <person name="Ferrer M."/>
        </authorList>
    </citation>
    <scope>NUCLEOTIDE SEQUENCE</scope>
</reference>
<dbReference type="InterPro" id="IPR004358">
    <property type="entry name" value="Sig_transdc_His_kin-like_C"/>
</dbReference>
<dbReference type="SUPFAM" id="SSF55874">
    <property type="entry name" value="ATPase domain of HSP90 chaperone/DNA topoisomerase II/histidine kinase"/>
    <property type="match status" value="1"/>
</dbReference>
<dbReference type="InterPro" id="IPR036890">
    <property type="entry name" value="HATPase_C_sf"/>
</dbReference>
<keyword evidence="4" id="KW-0547">Nucleotide-binding</keyword>
<dbReference type="Pfam" id="PF02518">
    <property type="entry name" value="HATPase_c"/>
    <property type="match status" value="1"/>
</dbReference>
<dbReference type="SUPFAM" id="SSF52172">
    <property type="entry name" value="CheY-like"/>
    <property type="match status" value="1"/>
</dbReference>
<name>T1A1J6_9ZZZZ</name>
<feature type="domain" description="Response regulatory" evidence="3">
    <location>
        <begin position="100"/>
        <end position="184"/>
    </location>
</feature>
<dbReference type="PRINTS" id="PR00344">
    <property type="entry name" value="BCTRLSENSOR"/>
</dbReference>